<dbReference type="InterPro" id="IPR045076">
    <property type="entry name" value="MutS"/>
</dbReference>
<evidence type="ECO:0000313" key="5">
    <source>
        <dbReference type="EMBL" id="MFF0456607.1"/>
    </source>
</evidence>
<evidence type="ECO:0000256" key="1">
    <source>
        <dbReference type="ARBA" id="ARBA00022741"/>
    </source>
</evidence>
<dbReference type="InterPro" id="IPR000432">
    <property type="entry name" value="DNA_mismatch_repair_MutS_C"/>
</dbReference>
<keyword evidence="2" id="KW-0067">ATP-binding</keyword>
<name>A0ABW6NQ94_9NOCA</name>
<keyword evidence="1" id="KW-0547">Nucleotide-binding</keyword>
<feature type="domain" description="DNA mismatch repair proteins mutS family" evidence="4">
    <location>
        <begin position="315"/>
        <end position="489"/>
    </location>
</feature>
<evidence type="ECO:0000256" key="2">
    <source>
        <dbReference type="ARBA" id="ARBA00022840"/>
    </source>
</evidence>
<dbReference type="InterPro" id="IPR027417">
    <property type="entry name" value="P-loop_NTPase"/>
</dbReference>
<dbReference type="Pfam" id="PF00488">
    <property type="entry name" value="MutS_V"/>
    <property type="match status" value="1"/>
</dbReference>
<evidence type="ECO:0000256" key="3">
    <source>
        <dbReference type="ARBA" id="ARBA00023125"/>
    </source>
</evidence>
<protein>
    <submittedName>
        <fullName evidence="5">DNA mismatch repair protein</fullName>
    </submittedName>
</protein>
<dbReference type="EMBL" id="JBIALX010000011">
    <property type="protein sequence ID" value="MFF0456607.1"/>
    <property type="molecule type" value="Genomic_DNA"/>
</dbReference>
<comment type="caution">
    <text evidence="5">The sequence shown here is derived from an EMBL/GenBank/DDBJ whole genome shotgun (WGS) entry which is preliminary data.</text>
</comment>
<gene>
    <name evidence="5" type="ORF">ACFYTH_24870</name>
</gene>
<dbReference type="Gene3D" id="3.40.50.300">
    <property type="entry name" value="P-loop containing nucleotide triphosphate hydrolases"/>
    <property type="match status" value="1"/>
</dbReference>
<dbReference type="Proteomes" id="UP001601521">
    <property type="component" value="Unassembled WGS sequence"/>
</dbReference>
<dbReference type="SUPFAM" id="SSF52540">
    <property type="entry name" value="P-loop containing nucleoside triphosphate hydrolases"/>
    <property type="match status" value="1"/>
</dbReference>
<dbReference type="PANTHER" id="PTHR11361:SF34">
    <property type="entry name" value="DNA MISMATCH REPAIR PROTEIN MSH1, MITOCHONDRIAL"/>
    <property type="match status" value="1"/>
</dbReference>
<dbReference type="RefSeq" id="WP_387253484.1">
    <property type="nucleotide sequence ID" value="NZ_JBIALX010000011.1"/>
</dbReference>
<keyword evidence="3" id="KW-0238">DNA-binding</keyword>
<evidence type="ECO:0000313" key="6">
    <source>
        <dbReference type="Proteomes" id="UP001601521"/>
    </source>
</evidence>
<keyword evidence="6" id="KW-1185">Reference proteome</keyword>
<organism evidence="5 6">
    <name type="scientific">Nocardia africana</name>
    <dbReference type="NCBI Taxonomy" id="134964"/>
    <lineage>
        <taxon>Bacteria</taxon>
        <taxon>Bacillati</taxon>
        <taxon>Actinomycetota</taxon>
        <taxon>Actinomycetes</taxon>
        <taxon>Mycobacteriales</taxon>
        <taxon>Nocardiaceae</taxon>
        <taxon>Nocardia</taxon>
    </lineage>
</organism>
<dbReference type="SMART" id="SM00534">
    <property type="entry name" value="MUTSac"/>
    <property type="match status" value="1"/>
</dbReference>
<sequence length="494" mass="55013">MKVNLLAPEGASGGFTIPNGGAVVEDLDLDPVFRAMARDDQFILEVVRTVVPRSLSDPDLIRYRQEILADCCTHPDALRRLYDIATAATSVRRWTIARGREPQAKLRLSLEPLSALVDQLRELRTACLRFAPVLRSAGLSELARRLVEQLADEYLDQIQHYVDLLHFEHGLQLSAGLGPGNKAADILLHEPLEQPRRRRFGLRAPHTFRIPNDDEAATNYLKALFGRSVQPVAETVSHVTDLVQSFFRALRTELAFYLGCVNLHEQLRGAGHPTCFPTPLPPERNVLRCKDLRDPTLCARTGTAVTGNMIDADGIRLLVMTGANSGGKSTCLRSLGAAHVMMQAGMFVVAESFEADVRDGIFTHFRVPDDATMTSGRLREELGRMAEIADRLRPTSLLLFNEPLASTNEREAGEIIGPVLRALTDTGVKLVLVTHLYDLAHDLYQRHDPAHLFLRAERLRDGMRTYRMVEGEPEAGSHGLDIFRRIFADDRSPV</sequence>
<proteinExistence type="predicted"/>
<reference evidence="5 6" key="1">
    <citation type="submission" date="2024-10" db="EMBL/GenBank/DDBJ databases">
        <title>The Natural Products Discovery Center: Release of the First 8490 Sequenced Strains for Exploring Actinobacteria Biosynthetic Diversity.</title>
        <authorList>
            <person name="Kalkreuter E."/>
            <person name="Kautsar S.A."/>
            <person name="Yang D."/>
            <person name="Bader C.D."/>
            <person name="Teijaro C.N."/>
            <person name="Fluegel L."/>
            <person name="Davis C.M."/>
            <person name="Simpson J.R."/>
            <person name="Lauterbach L."/>
            <person name="Steele A.D."/>
            <person name="Gui C."/>
            <person name="Meng S."/>
            <person name="Li G."/>
            <person name="Viehrig K."/>
            <person name="Ye F."/>
            <person name="Su P."/>
            <person name="Kiefer A.F."/>
            <person name="Nichols A."/>
            <person name="Cepeda A.J."/>
            <person name="Yan W."/>
            <person name="Fan B."/>
            <person name="Jiang Y."/>
            <person name="Adhikari A."/>
            <person name="Zheng C.-J."/>
            <person name="Schuster L."/>
            <person name="Cowan T.M."/>
            <person name="Smanski M.J."/>
            <person name="Chevrette M.G."/>
            <person name="De Carvalho L.P.S."/>
            <person name="Shen B."/>
        </authorList>
    </citation>
    <scope>NUCLEOTIDE SEQUENCE [LARGE SCALE GENOMIC DNA]</scope>
    <source>
        <strain evidence="5 6">NPDC004550</strain>
    </source>
</reference>
<accession>A0ABW6NQ94</accession>
<dbReference type="PANTHER" id="PTHR11361">
    <property type="entry name" value="DNA MISMATCH REPAIR PROTEIN MUTS FAMILY MEMBER"/>
    <property type="match status" value="1"/>
</dbReference>
<evidence type="ECO:0000259" key="4">
    <source>
        <dbReference type="SMART" id="SM00534"/>
    </source>
</evidence>